<dbReference type="GO" id="GO:0008270">
    <property type="term" value="F:zinc ion binding"/>
    <property type="evidence" value="ECO:0007669"/>
    <property type="project" value="UniProtKB-KW"/>
</dbReference>
<dbReference type="GO" id="GO:0070860">
    <property type="term" value="C:RNA polymerase I core factor complex"/>
    <property type="evidence" value="ECO:0007669"/>
    <property type="project" value="InterPro"/>
</dbReference>
<accession>A0A8R1Z3P6</accession>
<comment type="similarity">
    <text evidence="2">Belongs to the RRN7/TAF1B family.</text>
</comment>
<evidence type="ECO:0000256" key="8">
    <source>
        <dbReference type="ARBA" id="ARBA00023163"/>
    </source>
</evidence>
<evidence type="ECO:0000256" key="7">
    <source>
        <dbReference type="ARBA" id="ARBA00023125"/>
    </source>
</evidence>
<proteinExistence type="inferred from homology"/>
<sequence>MDECPQCQSENSFVLLDGRYSCRVCNFEDQRRVEYEMDTDCNFIDFGKTNTRLMTELKRSVRKSNRRVKADGPRRSRFVAMSEDAKIPRIPIEMYEKRFRVRVQPEERDPPRDVLPRRHQEVETWKRISHRLSTFTQLLARTTRFLVKEKRAGENVKPVAMVIFRRLLASQGIAFSDQEWTDVEEDRYVLETKRYTTRVELVSVAEQREHIATQIEVQNEGLRTGEGVGEEMWSMLMSDAVTENLQVKAPVNNTEERMKKKRRWGDNCEVVRTETTTAIDALVRGGILTLNVELLVAISYLACAQVGSRVQMADLVRWYREARIALPPHFLHDLTKVKLCDDGKMVQLESCSYGRHFNFYLHECNSFVQRVMSATRVPRRRLSIRLDEVIAAHLSHLNLPFSLMERALVVLARARVDTVDLSIDQADEDGQYCNQNTCKLGMEEGRVHPMLATAYRAPFVTFPADTRAMAVILLVLRLTFGFRDDRAFEVKKSSRFFNVGAWLRQLRARLRVYGGEDGATVVNESTRESPRDYDVQWNMELNRVDLTQIHLKLTYRQSPRAAFPEGWNPLPKLDGDRFLYKDGLPFPEDGERHRAMPSRVAMCTPLIYHGERVREEAEKEGKEMEKSKELREAFKLIGKSFKNLEIEEASEPLLPSTRSMRRERNDEEGEVAEEWKHLFPAAVNFEVSRLPRLASSSLVKFNNQIDGRYMIGGGAGDIAFSFVSVAANLSRPHRFLIQAMSRLIVDAPAMIYAASTMLEMRMIRYQSCLSLVQNLESGGAVVVEKCAVPLRNGKLAEANLELRRAAGEARNIIDVSLHELVRKKEITKKTKRKVPKSVEFVDSDFDSSDEEGEEEAGDQRSEKVGDQRSADEGENESGNERESLVDEEIDEAEEEEEEEGVEGEMNDDLPGVMMEDQGEEDGDGNEGGVEILEKEPVERSCIRYKRAFDIYKPVVQQKYYLNLEYLWSILAIRMW</sequence>
<organism evidence="11 12">
    <name type="scientific">Pristionchus pacificus</name>
    <name type="common">Parasitic nematode worm</name>
    <dbReference type="NCBI Taxonomy" id="54126"/>
    <lineage>
        <taxon>Eukaryota</taxon>
        <taxon>Metazoa</taxon>
        <taxon>Ecdysozoa</taxon>
        <taxon>Nematoda</taxon>
        <taxon>Chromadorea</taxon>
        <taxon>Rhabditida</taxon>
        <taxon>Rhabditina</taxon>
        <taxon>Diplogasteromorpha</taxon>
        <taxon>Diplogasteroidea</taxon>
        <taxon>Neodiplogasteridae</taxon>
        <taxon>Pristionchus</taxon>
    </lineage>
</organism>
<dbReference type="PANTHER" id="PTHR31576">
    <property type="entry name" value="TATA BOX-BINDING PROTEIN-ASSOCIATED FACTOR RNA POLYMERASE I SUBUNIT B"/>
    <property type="match status" value="1"/>
</dbReference>
<name>A0A8R1Z3P6_PRIPA</name>
<keyword evidence="6" id="KW-0805">Transcription regulation</keyword>
<keyword evidence="4" id="KW-0863">Zinc-finger</keyword>
<dbReference type="Proteomes" id="UP000005239">
    <property type="component" value="Unassembled WGS sequence"/>
</dbReference>
<dbReference type="EnsemblMetazoa" id="PPA46477.1">
    <property type="protein sequence ID" value="PPA46477.1"/>
    <property type="gene ID" value="WBGene00304256"/>
</dbReference>
<evidence type="ECO:0000256" key="1">
    <source>
        <dbReference type="ARBA" id="ARBA00004604"/>
    </source>
</evidence>
<evidence type="ECO:0000256" key="3">
    <source>
        <dbReference type="ARBA" id="ARBA00022723"/>
    </source>
</evidence>
<comment type="subcellular location">
    <subcellularLocation>
        <location evidence="1">Nucleus</location>
        <location evidence="1">Nucleolus</location>
    </subcellularLocation>
</comment>
<evidence type="ECO:0000313" key="11">
    <source>
        <dbReference type="EnsemblMetazoa" id="PPA46477.1"/>
    </source>
</evidence>
<evidence type="ECO:0008006" key="13">
    <source>
        <dbReference type="Google" id="ProtNLM"/>
    </source>
</evidence>
<evidence type="ECO:0000256" key="4">
    <source>
        <dbReference type="ARBA" id="ARBA00022771"/>
    </source>
</evidence>
<reference evidence="11" key="2">
    <citation type="submission" date="2022-06" db="UniProtKB">
        <authorList>
            <consortium name="EnsemblMetazoa"/>
        </authorList>
    </citation>
    <scope>IDENTIFICATION</scope>
    <source>
        <strain evidence="11">PS312</strain>
    </source>
</reference>
<keyword evidence="3" id="KW-0479">Metal-binding</keyword>
<evidence type="ECO:0000256" key="9">
    <source>
        <dbReference type="ARBA" id="ARBA00023242"/>
    </source>
</evidence>
<gene>
    <name evidence="11" type="primary">WBGene00304256</name>
</gene>
<dbReference type="GO" id="GO:0001164">
    <property type="term" value="F:RNA polymerase I core promoter sequence-specific DNA binding"/>
    <property type="evidence" value="ECO:0007669"/>
    <property type="project" value="InterPro"/>
</dbReference>
<keyword evidence="8" id="KW-0804">Transcription</keyword>
<feature type="compositionally biased region" description="Acidic residues" evidence="10">
    <location>
        <begin position="842"/>
        <end position="856"/>
    </location>
</feature>
<dbReference type="PANTHER" id="PTHR31576:SF2">
    <property type="entry name" value="TATA BOX-BINDING PROTEIN-ASSOCIATED FACTOR RNA POLYMERASE I SUBUNIT B"/>
    <property type="match status" value="1"/>
</dbReference>
<reference evidence="12" key="1">
    <citation type="journal article" date="2008" name="Nat. Genet.">
        <title>The Pristionchus pacificus genome provides a unique perspective on nematode lifestyle and parasitism.</title>
        <authorList>
            <person name="Dieterich C."/>
            <person name="Clifton S.W."/>
            <person name="Schuster L.N."/>
            <person name="Chinwalla A."/>
            <person name="Delehaunty K."/>
            <person name="Dinkelacker I."/>
            <person name="Fulton L."/>
            <person name="Fulton R."/>
            <person name="Godfrey J."/>
            <person name="Minx P."/>
            <person name="Mitreva M."/>
            <person name="Roeseler W."/>
            <person name="Tian H."/>
            <person name="Witte H."/>
            <person name="Yang S.P."/>
            <person name="Wilson R.K."/>
            <person name="Sommer R.J."/>
        </authorList>
    </citation>
    <scope>NUCLEOTIDE SEQUENCE [LARGE SCALE GENOMIC DNA]</scope>
    <source>
        <strain evidence="12">PS312</strain>
    </source>
</reference>
<evidence type="ECO:0000256" key="5">
    <source>
        <dbReference type="ARBA" id="ARBA00022833"/>
    </source>
</evidence>
<dbReference type="InterPro" id="IPR033599">
    <property type="entry name" value="TAF1B/Rrn7"/>
</dbReference>
<evidence type="ECO:0000256" key="6">
    <source>
        <dbReference type="ARBA" id="ARBA00023015"/>
    </source>
</evidence>
<evidence type="ECO:0000313" key="12">
    <source>
        <dbReference type="Proteomes" id="UP000005239"/>
    </source>
</evidence>
<keyword evidence="12" id="KW-1185">Reference proteome</keyword>
<keyword evidence="7" id="KW-0238">DNA-binding</keyword>
<feature type="compositionally biased region" description="Basic and acidic residues" evidence="10">
    <location>
        <begin position="857"/>
        <end position="871"/>
    </location>
</feature>
<evidence type="ECO:0000256" key="10">
    <source>
        <dbReference type="SAM" id="MobiDB-lite"/>
    </source>
</evidence>
<dbReference type="AlphaFoldDB" id="A0A8R1Z3P6"/>
<keyword evidence="9" id="KW-0539">Nucleus</keyword>
<feature type="region of interest" description="Disordered" evidence="10">
    <location>
        <begin position="842"/>
        <end position="930"/>
    </location>
</feature>
<feature type="compositionally biased region" description="Acidic residues" evidence="10">
    <location>
        <begin position="885"/>
        <end position="907"/>
    </location>
</feature>
<evidence type="ECO:0000256" key="2">
    <source>
        <dbReference type="ARBA" id="ARBA00006899"/>
    </source>
</evidence>
<protein>
    <recommendedName>
        <fullName evidence="13">TATA box-binding protein-associated factor RNA polymerase I subunit B</fullName>
    </recommendedName>
</protein>
<keyword evidence="5" id="KW-0862">Zinc</keyword>